<name>A0A0W1SSS5_9EURY</name>
<dbReference type="OrthoDB" id="125295at2157"/>
<protein>
    <submittedName>
        <fullName evidence="4">Acetyltransferase</fullName>
    </submittedName>
</protein>
<comment type="caution">
    <text evidence="4">The sequence shown here is derived from an EMBL/GenBank/DDBJ whole genome shotgun (WGS) entry which is preliminary data.</text>
</comment>
<accession>A0A0W1SSS5</accession>
<dbReference type="InterPro" id="IPR000182">
    <property type="entry name" value="GNAT_dom"/>
</dbReference>
<gene>
    <name evidence="4" type="ORF">AUR66_10510</name>
</gene>
<dbReference type="InterPro" id="IPR017255">
    <property type="entry name" value="AcTrfase_GNAT_prd"/>
</dbReference>
<dbReference type="PANTHER" id="PTHR43877">
    <property type="entry name" value="AMINOALKYLPHOSPHONATE N-ACETYLTRANSFERASE-RELATED-RELATED"/>
    <property type="match status" value="1"/>
</dbReference>
<dbReference type="Gene3D" id="3.40.630.30">
    <property type="match status" value="1"/>
</dbReference>
<evidence type="ECO:0000259" key="3">
    <source>
        <dbReference type="PROSITE" id="PS51186"/>
    </source>
</evidence>
<evidence type="ECO:0000313" key="4">
    <source>
        <dbReference type="EMBL" id="KTG29421.1"/>
    </source>
</evidence>
<feature type="domain" description="N-acetyltransferase" evidence="3">
    <location>
        <begin position="1"/>
        <end position="161"/>
    </location>
</feature>
<reference evidence="4 5" key="1">
    <citation type="submission" date="2015-12" db="EMBL/GenBank/DDBJ databases">
        <title>Haloferax profundi sp. nov. isolated from the Discovery deep brine-seawater interface in the Red Sea.</title>
        <authorList>
            <person name="Zhang G."/>
            <person name="Stingl U."/>
            <person name="Rashid M."/>
        </authorList>
    </citation>
    <scope>NUCLEOTIDE SEQUENCE [LARGE SCALE GENOMIC DNA]</scope>
    <source>
        <strain evidence="4 5">SB29</strain>
    </source>
</reference>
<evidence type="ECO:0000256" key="1">
    <source>
        <dbReference type="ARBA" id="ARBA00022679"/>
    </source>
</evidence>
<dbReference type="Proteomes" id="UP000053157">
    <property type="component" value="Unassembled WGS sequence"/>
</dbReference>
<evidence type="ECO:0000313" key="5">
    <source>
        <dbReference type="Proteomes" id="UP000053157"/>
    </source>
</evidence>
<keyword evidence="2" id="KW-0012">Acyltransferase</keyword>
<dbReference type="PROSITE" id="PS51186">
    <property type="entry name" value="GNAT"/>
    <property type="match status" value="1"/>
</dbReference>
<dbReference type="InterPro" id="IPR016181">
    <property type="entry name" value="Acyl_CoA_acyltransferase"/>
</dbReference>
<organism evidence="4 5">
    <name type="scientific">Haloferax profundi</name>
    <dbReference type="NCBI Taxonomy" id="1544718"/>
    <lineage>
        <taxon>Archaea</taxon>
        <taxon>Methanobacteriati</taxon>
        <taxon>Methanobacteriota</taxon>
        <taxon>Stenosarchaea group</taxon>
        <taxon>Halobacteria</taxon>
        <taxon>Halobacteriales</taxon>
        <taxon>Haloferacaceae</taxon>
        <taxon>Haloferax</taxon>
    </lineage>
</organism>
<dbReference type="Pfam" id="PF00583">
    <property type="entry name" value="Acetyltransf_1"/>
    <property type="match status" value="1"/>
</dbReference>
<keyword evidence="1 4" id="KW-0808">Transferase</keyword>
<dbReference type="PANTHER" id="PTHR43877:SF1">
    <property type="entry name" value="ACETYLTRANSFERASE"/>
    <property type="match status" value="1"/>
</dbReference>
<dbReference type="CDD" id="cd04301">
    <property type="entry name" value="NAT_SF"/>
    <property type="match status" value="1"/>
</dbReference>
<dbReference type="SUPFAM" id="SSF55729">
    <property type="entry name" value="Acyl-CoA N-acyltransferases (Nat)"/>
    <property type="match status" value="1"/>
</dbReference>
<sequence>MTIRVATEEDIDAIRHVAKASWETDYPEILTRETIEEGFNDWYAHEQIADALVPARSLLLVAERDDAVVGFAHATWSSDEGEGYILRLYVHPDYRRQNVGHELLNRTRVELAEAGVDRINAMVLAENDPGNNFYDQFGFEYVDESQTTIGGDSYRENRYVLE</sequence>
<dbReference type="RefSeq" id="WP_058571488.1">
    <property type="nucleotide sequence ID" value="NZ_LOPV01000101.1"/>
</dbReference>
<proteinExistence type="predicted"/>
<evidence type="ECO:0000256" key="2">
    <source>
        <dbReference type="ARBA" id="ARBA00023315"/>
    </source>
</evidence>
<dbReference type="EMBL" id="LOPV01000101">
    <property type="protein sequence ID" value="KTG29421.1"/>
    <property type="molecule type" value="Genomic_DNA"/>
</dbReference>
<dbReference type="PIRSF" id="PIRSF037663">
    <property type="entry name" value="Acetyltransf_GNAT_prd"/>
    <property type="match status" value="1"/>
</dbReference>
<dbReference type="GO" id="GO:0016747">
    <property type="term" value="F:acyltransferase activity, transferring groups other than amino-acyl groups"/>
    <property type="evidence" value="ECO:0007669"/>
    <property type="project" value="InterPro"/>
</dbReference>
<dbReference type="InterPro" id="IPR050832">
    <property type="entry name" value="Bact_Acetyltransf"/>
</dbReference>
<dbReference type="AlphaFoldDB" id="A0A0W1SSS5"/>
<keyword evidence="5" id="KW-1185">Reference proteome</keyword>